<name>A0A0M0K704_9EUKA</name>
<dbReference type="OrthoDB" id="10056216at2759"/>
<dbReference type="InterPro" id="IPR011993">
    <property type="entry name" value="PH-like_dom_sf"/>
</dbReference>
<feature type="coiled-coil region" evidence="1">
    <location>
        <begin position="304"/>
        <end position="338"/>
    </location>
</feature>
<dbReference type="SUPFAM" id="SSF50156">
    <property type="entry name" value="PDZ domain-like"/>
    <property type="match status" value="1"/>
</dbReference>
<keyword evidence="1" id="KW-0175">Coiled coil</keyword>
<gene>
    <name evidence="4" type="ORF">Ctob_007867</name>
</gene>
<dbReference type="InterPro" id="IPR036034">
    <property type="entry name" value="PDZ_sf"/>
</dbReference>
<keyword evidence="5" id="KW-1185">Reference proteome</keyword>
<dbReference type="Gene3D" id="2.30.29.30">
    <property type="entry name" value="Pleckstrin-homology domain (PH domain)/Phosphotyrosine-binding domain (PTB)"/>
    <property type="match status" value="1"/>
</dbReference>
<reference evidence="5" key="1">
    <citation type="journal article" date="2015" name="PLoS Genet.">
        <title>Genome Sequence and Transcriptome Analyses of Chrysochromulina tobin: Metabolic Tools for Enhanced Algal Fitness in the Prominent Order Prymnesiales (Haptophyceae).</title>
        <authorList>
            <person name="Hovde B.T."/>
            <person name="Deodato C.R."/>
            <person name="Hunsperger H.M."/>
            <person name="Ryken S.A."/>
            <person name="Yost W."/>
            <person name="Jha R.K."/>
            <person name="Patterson J."/>
            <person name="Monnat R.J. Jr."/>
            <person name="Barlow S.B."/>
            <person name="Starkenburg S.R."/>
            <person name="Cattolico R.A."/>
        </authorList>
    </citation>
    <scope>NUCLEOTIDE SEQUENCE</scope>
    <source>
        <strain evidence="5">CCMP291</strain>
    </source>
</reference>
<dbReference type="Gene3D" id="2.30.42.10">
    <property type="match status" value="1"/>
</dbReference>
<evidence type="ECO:0000313" key="4">
    <source>
        <dbReference type="EMBL" id="KOO34579.1"/>
    </source>
</evidence>
<dbReference type="Proteomes" id="UP000037460">
    <property type="component" value="Unassembled WGS sequence"/>
</dbReference>
<proteinExistence type="predicted"/>
<dbReference type="SUPFAM" id="SSF50729">
    <property type="entry name" value="PH domain-like"/>
    <property type="match status" value="1"/>
</dbReference>
<accession>A0A0M0K704</accession>
<feature type="domain" description="PDZ" evidence="3">
    <location>
        <begin position="377"/>
        <end position="477"/>
    </location>
</feature>
<feature type="region of interest" description="Disordered" evidence="2">
    <location>
        <begin position="481"/>
        <end position="506"/>
    </location>
</feature>
<dbReference type="EMBL" id="JWZX01001170">
    <property type="protein sequence ID" value="KOO34579.1"/>
    <property type="molecule type" value="Genomic_DNA"/>
</dbReference>
<evidence type="ECO:0000259" key="3">
    <source>
        <dbReference type="PROSITE" id="PS50106"/>
    </source>
</evidence>
<dbReference type="CDD" id="cd00136">
    <property type="entry name" value="PDZ_canonical"/>
    <property type="match status" value="1"/>
</dbReference>
<evidence type="ECO:0000256" key="2">
    <source>
        <dbReference type="SAM" id="MobiDB-lite"/>
    </source>
</evidence>
<organism evidence="4 5">
    <name type="scientific">Chrysochromulina tobinii</name>
    <dbReference type="NCBI Taxonomy" id="1460289"/>
    <lineage>
        <taxon>Eukaryota</taxon>
        <taxon>Haptista</taxon>
        <taxon>Haptophyta</taxon>
        <taxon>Prymnesiophyceae</taxon>
        <taxon>Prymnesiales</taxon>
        <taxon>Chrysochromulinaceae</taxon>
        <taxon>Chrysochromulina</taxon>
    </lineage>
</organism>
<dbReference type="AlphaFoldDB" id="A0A0M0K704"/>
<sequence>MAAPDGVNPDVLEMMKSGSYFFKHDFGRNKRSRKHMKLSGDGLSLKWKAVGANETVAADTPGASSGGIFRSSSFSRTTSILLTDVSHIIYGPYTDTFAKKTAIDRTDPRWACFSLVLRESRTVDFAAEEESSLLPWLLGLQQLIVFFSPNGSHPNERWSLPKLHLQKLRLKVSGESDRTGQGPYDVVLSAMLDVATELQMSSEKATVLQAAWRRRNVQGKFQTAVQEMMEINGLIEDIEQREVALKSKQDETAVTIEEAMKSSANEQPPKQPSDRDMRDPKKMQEYMLAMGEFSARQQLKLFQVDEVVQANQAVSKELHELEVEKRKLQNLSDKLQFSISAAHMQTLSPAEADKVMDIQRQLGVTPRGTIRGPGVRKVELYKEDQQTRLGIIFHQNTPDELSDVAADITPRAGNSSTVVIPIIKVIDKSGVAGKAANLYEGDQVLSVNGVAALSNIQAVQMLREAVGTVVLAVKETPITRTPRGSIENPNLRSPFSSGLRPLAQAQ</sequence>
<dbReference type="InterPro" id="IPR001478">
    <property type="entry name" value="PDZ"/>
</dbReference>
<feature type="compositionally biased region" description="Polar residues" evidence="2">
    <location>
        <begin position="487"/>
        <end position="496"/>
    </location>
</feature>
<comment type="caution">
    <text evidence="4">The sequence shown here is derived from an EMBL/GenBank/DDBJ whole genome shotgun (WGS) entry which is preliminary data.</text>
</comment>
<evidence type="ECO:0000256" key="1">
    <source>
        <dbReference type="SAM" id="Coils"/>
    </source>
</evidence>
<protein>
    <recommendedName>
        <fullName evidence="3">PDZ domain-containing protein</fullName>
    </recommendedName>
</protein>
<dbReference type="SMART" id="SM00228">
    <property type="entry name" value="PDZ"/>
    <property type="match status" value="1"/>
</dbReference>
<evidence type="ECO:0000313" key="5">
    <source>
        <dbReference type="Proteomes" id="UP000037460"/>
    </source>
</evidence>
<dbReference type="PROSITE" id="PS50106">
    <property type="entry name" value="PDZ"/>
    <property type="match status" value="1"/>
</dbReference>
<feature type="region of interest" description="Disordered" evidence="2">
    <location>
        <begin position="259"/>
        <end position="279"/>
    </location>
</feature>
<dbReference type="Pfam" id="PF00595">
    <property type="entry name" value="PDZ"/>
    <property type="match status" value="1"/>
</dbReference>